<gene>
    <name evidence="1" type="ORF">F8M49_21795</name>
</gene>
<evidence type="ECO:0000313" key="2">
    <source>
        <dbReference type="Proteomes" id="UP001275440"/>
    </source>
</evidence>
<organism evidence="1 2">
    <name type="scientific">Rhodococcus zopfii</name>
    <dbReference type="NCBI Taxonomy" id="43772"/>
    <lineage>
        <taxon>Bacteria</taxon>
        <taxon>Bacillati</taxon>
        <taxon>Actinomycetota</taxon>
        <taxon>Actinomycetes</taxon>
        <taxon>Mycobacteriales</taxon>
        <taxon>Nocardiaceae</taxon>
        <taxon>Rhodococcus</taxon>
    </lineage>
</organism>
<dbReference type="EMBL" id="WBMO01000003">
    <property type="protein sequence ID" value="MDV2477345.1"/>
    <property type="molecule type" value="Genomic_DNA"/>
</dbReference>
<keyword evidence="2" id="KW-1185">Reference proteome</keyword>
<name>A0ABU3WTK3_9NOCA</name>
<dbReference type="Proteomes" id="UP001275440">
    <property type="component" value="Unassembled WGS sequence"/>
</dbReference>
<reference evidence="1 2" key="1">
    <citation type="submission" date="2019-10" db="EMBL/GenBank/DDBJ databases">
        <title>Draft Genome Assembly of Rhodococcus zopfii DSM44189.</title>
        <authorList>
            <person name="Sutton J.M."/>
            <person name="Akob D.M."/>
            <person name="Bushman T.J."/>
        </authorList>
    </citation>
    <scope>NUCLEOTIDE SEQUENCE [LARGE SCALE GENOMIC DNA]</scope>
    <source>
        <strain evidence="1 2">DSM 44189</strain>
    </source>
</reference>
<accession>A0ABU3WTK3</accession>
<sequence>MKSVIAQTISAAVDSTKTAHPAAALVISDDPRIVSGHPVRQGPQRFGNLNSVLVWNPEALDGPRSNCAWDLLGGITEAADADRIANFLLSTVLDNRLASFFVPEASLLVANMLLAAAQGDRTFGEVLDWVSAETTAPARELLVTHSEADAHADMLAFDAQDDITRGSVWETAQMALQPLNFGPVLDAVCRAGDGRVSMAAPFAALHSDAAQSPASATVYVLRSQFSPFRGLAEALVDELLRVASAHSTRTNVLEFNTYGSDRSC</sequence>
<protein>
    <submittedName>
        <fullName evidence="1">Uncharacterized protein</fullName>
    </submittedName>
</protein>
<evidence type="ECO:0000313" key="1">
    <source>
        <dbReference type="EMBL" id="MDV2477345.1"/>
    </source>
</evidence>
<comment type="caution">
    <text evidence="1">The sequence shown here is derived from an EMBL/GenBank/DDBJ whole genome shotgun (WGS) entry which is preliminary data.</text>
</comment>
<proteinExistence type="predicted"/>